<keyword evidence="1" id="KW-1133">Transmembrane helix</keyword>
<evidence type="ECO:0000256" key="1">
    <source>
        <dbReference type="SAM" id="Phobius"/>
    </source>
</evidence>
<organism evidence="2">
    <name type="scientific">Mavingoni virus</name>
    <dbReference type="NCBI Taxonomy" id="2603829"/>
    <lineage>
        <taxon>Viruses</taxon>
        <taxon>Riboviria</taxon>
        <taxon>Orthornavirae</taxon>
        <taxon>Negarnaviricota</taxon>
        <taxon>Haploviricotina</taxon>
        <taxon>Monjiviricetes</taxon>
        <taxon>Mononegavirales</taxon>
        <taxon>Rhabdoviridae</taxon>
        <taxon>Alpharhabdovirinae</taxon>
        <taxon>Ephemerovirus</taxon>
    </lineage>
</organism>
<sequence>MGWNIESIVRPLEKILVNIKENWDKVILVVKYTFWILVSICILLVLIKSIRILIKLCSNFKTCFKSLRDGIQILGKRKGSGNNKRDEIFHIKLDRERGNDCKVRGGRD</sequence>
<reference evidence="2" key="1">
    <citation type="journal article" date="2019" name="Transbound. Emerg. Dis.">
        <title>Co-circulation and characterization of novel African arboviruses (genus Ephemerovirus) in cattle, Mayotte island, Indian Ocean, 2017.</title>
        <authorList>
            <person name="Dacheux L."/>
            <person name="Dommergues L."/>
            <person name="Chouanibou Y."/>
            <person name="Domeon L."/>
            <person name="Schuler C."/>
            <person name="Bonas S."/>
            <person name="Luo D."/>
            <person name="Maufrais C."/>
            <person name="Cetre-Sossah C."/>
            <person name="Cardinale E."/>
            <person name="Bourhy H."/>
            <person name="Metras R."/>
        </authorList>
    </citation>
    <scope>NUCLEOTIDE SEQUENCE</scope>
    <source>
        <strain evidence="2">17017MAY_7620</strain>
    </source>
</reference>
<name>A0A5B9BJ99_9RHAB</name>
<gene>
    <name evidence="2" type="primary">alpha</name>
</gene>
<keyword evidence="1" id="KW-0472">Membrane</keyword>
<protein>
    <submittedName>
        <fullName evidence="2">Alpha 1 protein</fullName>
    </submittedName>
</protein>
<keyword evidence="1" id="KW-0812">Transmembrane</keyword>
<feature type="transmembrane region" description="Helical" evidence="1">
    <location>
        <begin position="26"/>
        <end position="47"/>
    </location>
</feature>
<accession>A0A5B9BJ99</accession>
<proteinExistence type="predicted"/>
<evidence type="ECO:0000313" key="2">
    <source>
        <dbReference type="EMBL" id="QED88198.1"/>
    </source>
</evidence>
<dbReference type="EMBL" id="MN148799">
    <property type="protein sequence ID" value="QED88198.1"/>
    <property type="molecule type" value="Viral_cRNA"/>
</dbReference>